<name>A0A7U9KVP5_9ACTN</name>
<protein>
    <recommendedName>
        <fullName evidence="4">diacylglycerol O-acyltransferase</fullName>
        <ecNumber evidence="4">2.3.1.20</ecNumber>
    </recommendedName>
</protein>
<dbReference type="Proteomes" id="UP000287830">
    <property type="component" value="Unassembled WGS sequence"/>
</dbReference>
<dbReference type="Pfam" id="PF03007">
    <property type="entry name" value="WS_DGAT_cat"/>
    <property type="match status" value="1"/>
</dbReference>
<dbReference type="EC" id="2.3.1.20" evidence="4"/>
<evidence type="ECO:0000256" key="11">
    <source>
        <dbReference type="SAM" id="MobiDB-lite"/>
    </source>
</evidence>
<dbReference type="GO" id="GO:0019432">
    <property type="term" value="P:triglyceride biosynthetic process"/>
    <property type="evidence" value="ECO:0007669"/>
    <property type="project" value="UniProtKB-UniPathway"/>
</dbReference>
<evidence type="ECO:0000259" key="12">
    <source>
        <dbReference type="Pfam" id="PF03007"/>
    </source>
</evidence>
<comment type="pathway">
    <text evidence="1">Glycerolipid metabolism; triacylglycerol biosynthesis.</text>
</comment>
<feature type="domain" description="O-acyltransferase WSD1 C-terminal" evidence="13">
    <location>
        <begin position="301"/>
        <end position="441"/>
    </location>
</feature>
<dbReference type="GO" id="GO:0006071">
    <property type="term" value="P:glycerol metabolic process"/>
    <property type="evidence" value="ECO:0007669"/>
    <property type="project" value="UniProtKB-KW"/>
</dbReference>
<comment type="caution">
    <text evidence="14">The sequence shown here is derived from an EMBL/GenBank/DDBJ whole genome shotgun (WGS) entry which is preliminary data.</text>
</comment>
<reference evidence="14 15" key="1">
    <citation type="submission" date="2018-11" db="EMBL/GenBank/DDBJ databases">
        <title>Whole genome sequence of Streptomyces chrestomyceticus NBRC 13444(T).</title>
        <authorList>
            <person name="Komaki H."/>
            <person name="Tamura T."/>
        </authorList>
    </citation>
    <scope>NUCLEOTIDE SEQUENCE [LARGE SCALE GENOMIC DNA]</scope>
    <source>
        <strain evidence="14 15">NBRC 13444</strain>
    </source>
</reference>
<dbReference type="GO" id="GO:0004144">
    <property type="term" value="F:diacylglycerol O-acyltransferase activity"/>
    <property type="evidence" value="ECO:0007669"/>
    <property type="project" value="UniProtKB-EC"/>
</dbReference>
<proteinExistence type="inferred from homology"/>
<gene>
    <name evidence="14" type="ORF">OEIGOIKO_03402</name>
</gene>
<dbReference type="GeneID" id="95622318"/>
<dbReference type="InterPro" id="IPR045034">
    <property type="entry name" value="O-acyltransferase_WSD1-like"/>
</dbReference>
<evidence type="ECO:0000256" key="3">
    <source>
        <dbReference type="ARBA" id="ARBA00009587"/>
    </source>
</evidence>
<dbReference type="RefSeq" id="WP_125045535.1">
    <property type="nucleotide sequence ID" value="NZ_BHZC01000001.1"/>
</dbReference>
<comment type="catalytic activity">
    <reaction evidence="10">
        <text>an acyl-CoA + a 1,2-diacyl-sn-glycerol = a triacyl-sn-glycerol + CoA</text>
        <dbReference type="Rhea" id="RHEA:10868"/>
        <dbReference type="ChEBI" id="CHEBI:17815"/>
        <dbReference type="ChEBI" id="CHEBI:57287"/>
        <dbReference type="ChEBI" id="CHEBI:58342"/>
        <dbReference type="ChEBI" id="CHEBI:64615"/>
        <dbReference type="EC" id="2.3.1.20"/>
    </reaction>
</comment>
<evidence type="ECO:0000256" key="1">
    <source>
        <dbReference type="ARBA" id="ARBA00004771"/>
    </source>
</evidence>
<comment type="pathway">
    <text evidence="2">Lipid metabolism.</text>
</comment>
<feature type="compositionally biased region" description="Pro residues" evidence="11">
    <location>
        <begin position="171"/>
        <end position="180"/>
    </location>
</feature>
<sequence>MTTTTAHRLRATASGTDIMSSKDHLTWRVESGTRAKPIIVAVMFLEDRLPWEQFVAWHGHLCAGMPRMQARVHEPPTAFRRPHWDPDPDFRLEHHLHHITVGGKGTRRDVLDTAATLAEIPFCQNRSPWNGYLIDGLDDGRSAYMLKISHSIADGVRLREMFLRQAAAQQPAPPPAPPATTGPATASERRIARPVAMARRLRKAAQFAAQALTDIRDRPYPVPPKKTRFARRYYTTKVPTAPFKDVAVAGGGTVHDALVAAVAHGCHRYHQARDIQRPRLRVFSPYARPPLTGQRPFAPMGNHWFIVRFTLRADQPDARRRISEVRTAVQGAYHRDAADWMGAVARISPLLPLRWFETGFLRLCASHDFGISNMPGPRTPLSVGGVRAQEIYAIAPVMGFAVAVTLLSYRDHCHVTVNIDPDVIADPDLLAQHIHDSLGDLATSAEHHPGRT</sequence>
<organism evidence="14 15">
    <name type="scientific">Streptomyces chrestomyceticus JCM 4735</name>
    <dbReference type="NCBI Taxonomy" id="1306181"/>
    <lineage>
        <taxon>Bacteria</taxon>
        <taxon>Bacillati</taxon>
        <taxon>Actinomycetota</taxon>
        <taxon>Actinomycetes</taxon>
        <taxon>Kitasatosporales</taxon>
        <taxon>Streptomycetaceae</taxon>
        <taxon>Streptomyces</taxon>
    </lineage>
</organism>
<dbReference type="OrthoDB" id="9810950at2"/>
<evidence type="ECO:0000256" key="8">
    <source>
        <dbReference type="ARBA" id="ARBA00023098"/>
    </source>
</evidence>
<keyword evidence="9" id="KW-0012">Acyltransferase</keyword>
<evidence type="ECO:0000259" key="13">
    <source>
        <dbReference type="Pfam" id="PF06974"/>
    </source>
</evidence>
<evidence type="ECO:0000313" key="14">
    <source>
        <dbReference type="EMBL" id="GCD35656.1"/>
    </source>
</evidence>
<evidence type="ECO:0000256" key="7">
    <source>
        <dbReference type="ARBA" id="ARBA00022798"/>
    </source>
</evidence>
<dbReference type="PANTHER" id="PTHR31650">
    <property type="entry name" value="O-ACYLTRANSFERASE (WSD1-LIKE) FAMILY PROTEIN"/>
    <property type="match status" value="1"/>
</dbReference>
<evidence type="ECO:0000256" key="9">
    <source>
        <dbReference type="ARBA" id="ARBA00023315"/>
    </source>
</evidence>
<dbReference type="InterPro" id="IPR009721">
    <property type="entry name" value="O-acyltransferase_WSD1_C"/>
</dbReference>
<keyword evidence="8" id="KW-0443">Lipid metabolism</keyword>
<keyword evidence="5" id="KW-0444">Lipid biosynthesis</keyword>
<keyword evidence="7" id="KW-0319">Glycerol metabolism</keyword>
<evidence type="ECO:0000256" key="2">
    <source>
        <dbReference type="ARBA" id="ARBA00005189"/>
    </source>
</evidence>
<dbReference type="GO" id="GO:0005886">
    <property type="term" value="C:plasma membrane"/>
    <property type="evidence" value="ECO:0007669"/>
    <property type="project" value="TreeGrafter"/>
</dbReference>
<dbReference type="GO" id="GO:0001666">
    <property type="term" value="P:response to hypoxia"/>
    <property type="evidence" value="ECO:0007669"/>
    <property type="project" value="TreeGrafter"/>
</dbReference>
<evidence type="ECO:0000256" key="5">
    <source>
        <dbReference type="ARBA" id="ARBA00022516"/>
    </source>
</evidence>
<accession>A0A7U9KVP5</accession>
<dbReference type="PANTHER" id="PTHR31650:SF1">
    <property type="entry name" value="WAX ESTER SYNTHASE_DIACYLGLYCEROL ACYLTRANSFERASE 4-RELATED"/>
    <property type="match status" value="1"/>
</dbReference>
<evidence type="ECO:0000256" key="6">
    <source>
        <dbReference type="ARBA" id="ARBA00022679"/>
    </source>
</evidence>
<feature type="domain" description="O-acyltransferase WSD1-like N-terminal" evidence="12">
    <location>
        <begin position="19"/>
        <end position="257"/>
    </location>
</feature>
<dbReference type="InterPro" id="IPR004255">
    <property type="entry name" value="O-acyltransferase_WSD1_N"/>
</dbReference>
<dbReference type="AlphaFoldDB" id="A0A7U9KVP5"/>
<feature type="region of interest" description="Disordered" evidence="11">
    <location>
        <begin position="166"/>
        <end position="188"/>
    </location>
</feature>
<evidence type="ECO:0000313" key="15">
    <source>
        <dbReference type="Proteomes" id="UP000287830"/>
    </source>
</evidence>
<dbReference type="SUPFAM" id="SSF52777">
    <property type="entry name" value="CoA-dependent acyltransferases"/>
    <property type="match status" value="1"/>
</dbReference>
<dbReference type="GO" id="GO:0071731">
    <property type="term" value="P:response to nitric oxide"/>
    <property type="evidence" value="ECO:0007669"/>
    <property type="project" value="TreeGrafter"/>
</dbReference>
<dbReference type="Pfam" id="PF06974">
    <property type="entry name" value="WS_DGAT_C"/>
    <property type="match status" value="1"/>
</dbReference>
<evidence type="ECO:0000256" key="10">
    <source>
        <dbReference type="ARBA" id="ARBA00048109"/>
    </source>
</evidence>
<dbReference type="UniPathway" id="UPA00282"/>
<dbReference type="GO" id="GO:0051701">
    <property type="term" value="P:biological process involved in interaction with host"/>
    <property type="evidence" value="ECO:0007669"/>
    <property type="project" value="TreeGrafter"/>
</dbReference>
<evidence type="ECO:0000256" key="4">
    <source>
        <dbReference type="ARBA" id="ARBA00013244"/>
    </source>
</evidence>
<dbReference type="EMBL" id="BHZC01000001">
    <property type="protein sequence ID" value="GCD35656.1"/>
    <property type="molecule type" value="Genomic_DNA"/>
</dbReference>
<comment type="similarity">
    <text evidence="3">Belongs to the long-chain O-acyltransferase family.</text>
</comment>
<keyword evidence="6" id="KW-0808">Transferase</keyword>